<name>A0AA87NNX4_TREMD</name>
<dbReference type="RefSeq" id="WP_016523694.1">
    <property type="nucleotide sequence ID" value="NZ_KE332517.1"/>
</dbReference>
<organism evidence="1 2">
    <name type="scientific">Treponema medium ATCC 700293</name>
    <dbReference type="NCBI Taxonomy" id="1125700"/>
    <lineage>
        <taxon>Bacteria</taxon>
        <taxon>Pseudomonadati</taxon>
        <taxon>Spirochaetota</taxon>
        <taxon>Spirochaetia</taxon>
        <taxon>Spirochaetales</taxon>
        <taxon>Treponemataceae</taxon>
        <taxon>Treponema</taxon>
    </lineage>
</organism>
<accession>A0AA87NNX4</accession>
<dbReference type="EMBL" id="ATFE01000013">
    <property type="protein sequence ID" value="EPF28070.1"/>
    <property type="molecule type" value="Genomic_DNA"/>
</dbReference>
<dbReference type="Proteomes" id="UP000014634">
    <property type="component" value="Unassembled WGS sequence"/>
</dbReference>
<sequence>MFPNYFDGATILTIAHLADDSENEFVKKIFAMINQQPRRLRRGTVLNVSHCVFYKVVAVGFNTLYYDASIGVLNSPHE</sequence>
<dbReference type="AlphaFoldDB" id="A0AA87NNX4"/>
<evidence type="ECO:0000313" key="1">
    <source>
        <dbReference type="EMBL" id="EPF28070.1"/>
    </source>
</evidence>
<comment type="caution">
    <text evidence="1">The sequence shown here is derived from an EMBL/GenBank/DDBJ whole genome shotgun (WGS) entry which is preliminary data.</text>
</comment>
<proteinExistence type="predicted"/>
<evidence type="ECO:0000313" key="2">
    <source>
        <dbReference type="Proteomes" id="UP000014634"/>
    </source>
</evidence>
<reference evidence="1 2" key="1">
    <citation type="submission" date="2013-04" db="EMBL/GenBank/DDBJ databases">
        <title>The Genome Sequence of Treponema medium ATCC 700293.</title>
        <authorList>
            <consortium name="The Broad Institute Genomics Platform"/>
            <person name="Earl A."/>
            <person name="Ward D."/>
            <person name="Feldgarden M."/>
            <person name="Gevers D."/>
            <person name="Leonetti C."/>
            <person name="Blanton J.M."/>
            <person name="Dewhirst F.E."/>
            <person name="Izard J."/>
            <person name="Walker B."/>
            <person name="Young S."/>
            <person name="Zeng Q."/>
            <person name="Gargeya S."/>
            <person name="Fitzgerald M."/>
            <person name="Haas B."/>
            <person name="Abouelleil A."/>
            <person name="Allen A.W."/>
            <person name="Alvarado L."/>
            <person name="Arachchi H.M."/>
            <person name="Berlin A.M."/>
            <person name="Chapman S.B."/>
            <person name="Gainer-Dewar J."/>
            <person name="Goldberg J."/>
            <person name="Griggs A."/>
            <person name="Gujja S."/>
            <person name="Hansen M."/>
            <person name="Howarth C."/>
            <person name="Imamovic A."/>
            <person name="Ireland A."/>
            <person name="Larimer J."/>
            <person name="McCowan C."/>
            <person name="Murphy C."/>
            <person name="Pearson M."/>
            <person name="Poon T.W."/>
            <person name="Priest M."/>
            <person name="Roberts A."/>
            <person name="Saif S."/>
            <person name="Shea T."/>
            <person name="Sisk P."/>
            <person name="Sykes S."/>
            <person name="Wortman J."/>
            <person name="Nusbaum C."/>
            <person name="Birren B."/>
        </authorList>
    </citation>
    <scope>NUCLEOTIDE SEQUENCE [LARGE SCALE GENOMIC DNA]</scope>
    <source>
        <strain evidence="1 2">ATCC 700293</strain>
    </source>
</reference>
<gene>
    <name evidence="1" type="ORF">HMPREF9195_01761</name>
</gene>
<protein>
    <submittedName>
        <fullName evidence="1">Uncharacterized protein</fullName>
    </submittedName>
</protein>